<comment type="caution">
    <text evidence="2">The sequence shown here is derived from an EMBL/GenBank/DDBJ whole genome shotgun (WGS) entry which is preliminary data.</text>
</comment>
<feature type="compositionally biased region" description="Basic and acidic residues" evidence="1">
    <location>
        <begin position="1663"/>
        <end position="1674"/>
    </location>
</feature>
<dbReference type="Proteomes" id="UP001054837">
    <property type="component" value="Unassembled WGS sequence"/>
</dbReference>
<feature type="compositionally biased region" description="Basic and acidic residues" evidence="1">
    <location>
        <begin position="814"/>
        <end position="828"/>
    </location>
</feature>
<feature type="compositionally biased region" description="Polar residues" evidence="1">
    <location>
        <begin position="804"/>
        <end position="813"/>
    </location>
</feature>
<keyword evidence="3" id="KW-1185">Reference proteome</keyword>
<feature type="compositionally biased region" description="Polar residues" evidence="1">
    <location>
        <begin position="862"/>
        <end position="947"/>
    </location>
</feature>
<organism evidence="2 3">
    <name type="scientific">Caerostris darwini</name>
    <dbReference type="NCBI Taxonomy" id="1538125"/>
    <lineage>
        <taxon>Eukaryota</taxon>
        <taxon>Metazoa</taxon>
        <taxon>Ecdysozoa</taxon>
        <taxon>Arthropoda</taxon>
        <taxon>Chelicerata</taxon>
        <taxon>Arachnida</taxon>
        <taxon>Araneae</taxon>
        <taxon>Araneomorphae</taxon>
        <taxon>Entelegynae</taxon>
        <taxon>Araneoidea</taxon>
        <taxon>Araneidae</taxon>
        <taxon>Caerostris</taxon>
    </lineage>
</organism>
<gene>
    <name evidence="2" type="ORF">CDAR_561261</name>
</gene>
<feature type="region of interest" description="Disordered" evidence="1">
    <location>
        <begin position="1534"/>
        <end position="1564"/>
    </location>
</feature>
<feature type="region of interest" description="Disordered" evidence="1">
    <location>
        <begin position="793"/>
        <end position="828"/>
    </location>
</feature>
<feature type="region of interest" description="Disordered" evidence="1">
    <location>
        <begin position="1658"/>
        <end position="1683"/>
    </location>
</feature>
<name>A0AAV4SRR1_9ARAC</name>
<feature type="region of interest" description="Disordered" evidence="1">
    <location>
        <begin position="846"/>
        <end position="1073"/>
    </location>
</feature>
<sequence>MLEDDDETEGSSNVLSPKDFGNHILRVNTFMVIPTNNLQLLVITRFFKKNINWSKDIDDQISEECEKLPGLVRLKENNFTTQYLKKNFDKDYSLLCIPNTLHMDEFQKCLHDIVIKAVSEPKNREIFGNILIINSDEAVKSNEKSDEKVENNSENFLNHQISKKNSAILNCCVKKIKKKYVSLSMVKKMKKHKRHKMHTIQNKVFQSLSKRILSKSINDSDTVLPFPTNDFDVIDYSPKPEKYATVEKIPLSNNSPAKSFPILSPINVEKSVKIDKQIEKHCDEFFHIIESDNESSLNSDKDKNENTYEVLDCMEKKIKKKSEKYDADMVCNSPFQNLQISAREKNKDSDTIFPFTTTNSYGNHYSPKPEKVSFSNNSAEKNIPILSPSDVEKSEKTDDNIKEKLEECLNMIESDNESTLKSDKEKGKNKDEVLEYMEKKRHKCETDMACNSPFQNLHQISTREKNKDSDTILSFTASNSHVNHYSPKPGKCAAVEKVSFSNNGAAKNIPILSPNDVEKSEKMDDNIKEKLEECLNMIESDNESILNSDKEKGKNKDEVLEHMEKKIKKKSQKYETDMACKSPFQNLLQSSAREKNKESDTVLSFTTTNSHVNDYSPKPEKYAAVEKVSLSNSGAAKNILILNPNDAEKSEKMEDNIKEKLEECLNMIVSDNESSLNSDKRKGRNKDEVLEYKEKKIKKKGHKYKIDMAYNSYFQNLHQSSAREKNKESDIAFDASTVNSHDYYFQETENCEKIRKVCFSDSSNCEAENILFSNSKDFGELAEKIHEMIKDKSLNHQANEKNNDSSLNSGGNKSENKVEGPELKEEKAKEKCKIYKVHVDNKNSFQNLHQNSTNDSNTNSSFQNLHQNSTNDSDTNNFFQNLHQNSTNDSGTNNSFQNLHQNDSRTDNSFQNLHQNSTNDSDTGNSFQNLHQNSTNDNDNSFQNFYQNSTNDSDTDDSFQNLHQNSTNDSDTGNSFQNLHQNSTNDNSFQNYHQNSTNYSDSNNSFQNLHQNSIDDSDTGNSFQDLHEKDSDTVNSFQNLHQNSTNDNDNSFQNFHQNSTNDSDTNNSFQNLHEKDSDTVNSFHNLHQNSTNDNDNSFQNFHQNITNDSDSAFLSSAINFNNYYFKKLEKRGAIEMSCPDSNNFEAKNILPSNSHDSILEKMYKKVKYKSEKFLRHQVNENKCDTVLTSYKDKPLALLDKKREKRQCKYKTHTYQNDLFQRLFENSDEEKIKDSDIVFHFSTIKSQENEHKPENSQVIKDVSCLESKNCEAKNILPSNSHDSILEKMYKKVKCKSEKFLSHQVNEKECDTVLTSYKDKPLALLDKKREKRQCKYKTHTYQNDLFQSLFENSDEEKIKDSDIVFHFSTIKSQENEHKPENRQAVKDVSCPNFNNYESGESAVELEKIKHKSETFLNLQITERENYSCLNYDKNPFFQHFYKSSGEEIIKDSDTFFSPTKNSHNNQSSFMENVACPDSDNFTAENILFSKPYEPGKAANIEKEVKDKYKNFFTHQTHEEFIDSGFSYNMRKKDVKNRMLESKDKKRKKNHRNHKHTAQIDSPQNLKRSAEEMFKDNDSAFPSLLNIFRKDDNDSHKPENYEAAVKESCPDSNCTGKDSLFLNLYEVRESSKKMDEKINEKSKKLVNHINNEEFTDSVLSSNIKKNGNDDKVPEYKKEKKTHQRHKIDMSQSNPFFNIGNSNALGKKINDSDILFSNSFNSHEDDCNSLKPMNFTTVKKVSNSVAKNNSCLILNETIEYGEKVNNSAKFVNRQVSEVHRDLILKNYQQKNQNKICSRERKATTDQIEYVVLKTNHTDQLLSSEQKPEKGSIRLKLKKIKKDYSLSNSHLRKNENEYTVSEYSDSKMKKKHHVKKSPQVGVLK</sequence>
<dbReference type="EMBL" id="BPLQ01008296">
    <property type="protein sequence ID" value="GIY36445.1"/>
    <property type="molecule type" value="Genomic_DNA"/>
</dbReference>
<feature type="compositionally biased region" description="Polar residues" evidence="1">
    <location>
        <begin position="1033"/>
        <end position="1057"/>
    </location>
</feature>
<feature type="compositionally biased region" description="Low complexity" evidence="1">
    <location>
        <begin position="851"/>
        <end position="861"/>
    </location>
</feature>
<accession>A0AAV4SRR1</accession>
<feature type="compositionally biased region" description="Basic and acidic residues" evidence="1">
    <location>
        <begin position="793"/>
        <end position="803"/>
    </location>
</feature>
<feature type="region of interest" description="Disordered" evidence="1">
    <location>
        <begin position="1840"/>
        <end position="1879"/>
    </location>
</feature>
<evidence type="ECO:0000313" key="3">
    <source>
        <dbReference type="Proteomes" id="UP001054837"/>
    </source>
</evidence>
<protein>
    <submittedName>
        <fullName evidence="2">Uncharacterized protein</fullName>
    </submittedName>
</protein>
<feature type="compositionally biased region" description="Polar residues" evidence="1">
    <location>
        <begin position="959"/>
        <end position="1024"/>
    </location>
</feature>
<reference evidence="2 3" key="1">
    <citation type="submission" date="2021-06" db="EMBL/GenBank/DDBJ databases">
        <title>Caerostris darwini draft genome.</title>
        <authorList>
            <person name="Kono N."/>
            <person name="Arakawa K."/>
        </authorList>
    </citation>
    <scope>NUCLEOTIDE SEQUENCE [LARGE SCALE GENOMIC DNA]</scope>
</reference>
<evidence type="ECO:0000313" key="2">
    <source>
        <dbReference type="EMBL" id="GIY36445.1"/>
    </source>
</evidence>
<proteinExistence type="predicted"/>
<feature type="compositionally biased region" description="Basic residues" evidence="1">
    <location>
        <begin position="1542"/>
        <end position="1554"/>
    </location>
</feature>
<feature type="compositionally biased region" description="Low complexity" evidence="1">
    <location>
        <begin position="1058"/>
        <end position="1068"/>
    </location>
</feature>
<evidence type="ECO:0000256" key="1">
    <source>
        <dbReference type="SAM" id="MobiDB-lite"/>
    </source>
</evidence>